<dbReference type="EMBL" id="JASWJB010000090">
    <property type="protein sequence ID" value="KAK2599104.1"/>
    <property type="molecule type" value="Genomic_DNA"/>
</dbReference>
<organism evidence="1 2">
    <name type="scientific">Conoideocrella luteorostrata</name>
    <dbReference type="NCBI Taxonomy" id="1105319"/>
    <lineage>
        <taxon>Eukaryota</taxon>
        <taxon>Fungi</taxon>
        <taxon>Dikarya</taxon>
        <taxon>Ascomycota</taxon>
        <taxon>Pezizomycotina</taxon>
        <taxon>Sordariomycetes</taxon>
        <taxon>Hypocreomycetidae</taxon>
        <taxon>Hypocreales</taxon>
        <taxon>Clavicipitaceae</taxon>
        <taxon>Conoideocrella</taxon>
    </lineage>
</organism>
<sequence length="480" mass="55419">MDVFAKLPPELRLMIFEQFSNFRDAQNLAQAAESMFQLFQARKSNIFRLYINTPCDNNMIQDAIAIISFPRFNGETSFRQHFDEVEKHLKRWGKKQLPDPFDPASKDSKIIHNLENLFRWVWLYVDDYLSKATSDFLPRAYCRLPIWSSFGDSLTQVELRREARYIRRDELTKRQKYQIIKAFLRYELLCRIYGPHGHDKKFLRRINNVGLPKDYDIYDIIDEYGEDYKPNCLPDRRKSPFHIWDWTILNRYEGSGTTSSSDVQLLPCIREYLGTLYVAYITDYLTQSAPIASVTTGGINPALQHASSKWDSPLPGDSEIYNDLLLYIGHAHEAAVSLAASSGLDLATNILISGMTENDFRTLIDHLKSHSPRYNSTNINRSIRGRDAPAVIRDQFHANNFIRLYRQRAWPLLKESRIGPGLPTEDEYEKLCGPGPLGGRIKWGLENDNSTGEAIIHGDGVWTGPVADELREPFWKQRSV</sequence>
<evidence type="ECO:0000313" key="2">
    <source>
        <dbReference type="Proteomes" id="UP001251528"/>
    </source>
</evidence>
<proteinExistence type="predicted"/>
<reference evidence="1" key="1">
    <citation type="submission" date="2023-06" db="EMBL/GenBank/DDBJ databases">
        <title>Conoideocrella luteorostrata (Hypocreales: Clavicipitaceae), a potential biocontrol fungus for elongate hemlock scale in United States Christmas tree production areas.</title>
        <authorList>
            <person name="Barrett H."/>
            <person name="Lovett B."/>
            <person name="Macias A.M."/>
            <person name="Stajich J.E."/>
            <person name="Kasson M.T."/>
        </authorList>
    </citation>
    <scope>NUCLEOTIDE SEQUENCE</scope>
    <source>
        <strain evidence="1">ARSEF 14590</strain>
    </source>
</reference>
<gene>
    <name evidence="1" type="ORF">QQS21_005445</name>
</gene>
<name>A0AAJ0FUH0_9HYPO</name>
<keyword evidence="2" id="KW-1185">Reference proteome</keyword>
<dbReference type="AlphaFoldDB" id="A0AAJ0FUH0"/>
<evidence type="ECO:0000313" key="1">
    <source>
        <dbReference type="EMBL" id="KAK2599104.1"/>
    </source>
</evidence>
<dbReference type="Proteomes" id="UP001251528">
    <property type="component" value="Unassembled WGS sequence"/>
</dbReference>
<protein>
    <submittedName>
        <fullName evidence="1">Uncharacterized protein</fullName>
    </submittedName>
</protein>
<accession>A0AAJ0FUH0</accession>
<comment type="caution">
    <text evidence="1">The sequence shown here is derived from an EMBL/GenBank/DDBJ whole genome shotgun (WGS) entry which is preliminary data.</text>
</comment>